<keyword evidence="1" id="KW-0812">Transmembrane</keyword>
<dbReference type="Proteomes" id="UP000823485">
    <property type="component" value="Unassembled WGS sequence"/>
</dbReference>
<gene>
    <name evidence="2" type="ORF">JOC94_004616</name>
</gene>
<keyword evidence="3" id="KW-1185">Reference proteome</keyword>
<keyword evidence="1" id="KW-1133">Transmembrane helix</keyword>
<evidence type="ECO:0000313" key="2">
    <source>
        <dbReference type="EMBL" id="MBM7717587.1"/>
    </source>
</evidence>
<reference evidence="2 3" key="1">
    <citation type="submission" date="2021-01" db="EMBL/GenBank/DDBJ databases">
        <title>Genomic Encyclopedia of Type Strains, Phase IV (KMG-IV): sequencing the most valuable type-strain genomes for metagenomic binning, comparative biology and taxonomic classification.</title>
        <authorList>
            <person name="Goeker M."/>
        </authorList>
    </citation>
    <scope>NUCLEOTIDE SEQUENCE [LARGE SCALE GENOMIC DNA]</scope>
    <source>
        <strain evidence="2 3">DSM 105453</strain>
    </source>
</reference>
<protein>
    <submittedName>
        <fullName evidence="2">Uncharacterized protein</fullName>
    </submittedName>
</protein>
<keyword evidence="1" id="KW-0472">Membrane</keyword>
<sequence>MKTILTKAALVISFLMAIYLFSYCYVEALRISDTDVDKKEGGTFLVMSIMAFVFSGLTYLFI</sequence>
<feature type="transmembrane region" description="Helical" evidence="1">
    <location>
        <begin position="42"/>
        <end position="61"/>
    </location>
</feature>
<comment type="caution">
    <text evidence="2">The sequence shown here is derived from an EMBL/GenBank/DDBJ whole genome shotgun (WGS) entry which is preliminary data.</text>
</comment>
<evidence type="ECO:0000256" key="1">
    <source>
        <dbReference type="SAM" id="Phobius"/>
    </source>
</evidence>
<organism evidence="2 3">
    <name type="scientific">Siminovitchia thermophila</name>
    <dbReference type="NCBI Taxonomy" id="1245522"/>
    <lineage>
        <taxon>Bacteria</taxon>
        <taxon>Bacillati</taxon>
        <taxon>Bacillota</taxon>
        <taxon>Bacilli</taxon>
        <taxon>Bacillales</taxon>
        <taxon>Bacillaceae</taxon>
        <taxon>Siminovitchia</taxon>
    </lineage>
</organism>
<accession>A0ABS2RD66</accession>
<proteinExistence type="predicted"/>
<name>A0ABS2RD66_9BACI</name>
<dbReference type="RefSeq" id="WP_213089153.1">
    <property type="nucleotide sequence ID" value="NZ_JAFBFH010000056.1"/>
</dbReference>
<evidence type="ECO:0000313" key="3">
    <source>
        <dbReference type="Proteomes" id="UP000823485"/>
    </source>
</evidence>
<dbReference type="EMBL" id="JAFBFH010000056">
    <property type="protein sequence ID" value="MBM7717587.1"/>
    <property type="molecule type" value="Genomic_DNA"/>
</dbReference>